<evidence type="ECO:0000313" key="1">
    <source>
        <dbReference type="EMBL" id="KAJ9594827.1"/>
    </source>
</evidence>
<accession>A0AAD8AAQ4</accession>
<name>A0AAD8AAQ4_DIPPU</name>
<feature type="non-terminal residue" evidence="1">
    <location>
        <position position="211"/>
    </location>
</feature>
<dbReference type="AlphaFoldDB" id="A0AAD8AAQ4"/>
<proteinExistence type="predicted"/>
<reference evidence="1" key="1">
    <citation type="journal article" date="2023" name="IScience">
        <title>Live-bearing cockroach genome reveals convergent evolutionary mechanisms linked to viviparity in insects and beyond.</title>
        <authorList>
            <person name="Fouks B."/>
            <person name="Harrison M.C."/>
            <person name="Mikhailova A.A."/>
            <person name="Marchal E."/>
            <person name="English S."/>
            <person name="Carruthers M."/>
            <person name="Jennings E.C."/>
            <person name="Chiamaka E.L."/>
            <person name="Frigard R.A."/>
            <person name="Pippel M."/>
            <person name="Attardo G.M."/>
            <person name="Benoit J.B."/>
            <person name="Bornberg-Bauer E."/>
            <person name="Tobe S.S."/>
        </authorList>
    </citation>
    <scope>NUCLEOTIDE SEQUENCE</scope>
    <source>
        <strain evidence="1">Stay&amp;Tobe</strain>
    </source>
</reference>
<feature type="non-terminal residue" evidence="1">
    <location>
        <position position="1"/>
    </location>
</feature>
<gene>
    <name evidence="1" type="ORF">L9F63_013864</name>
</gene>
<comment type="caution">
    <text evidence="1">The sequence shown here is derived from an EMBL/GenBank/DDBJ whole genome shotgun (WGS) entry which is preliminary data.</text>
</comment>
<organism evidence="1 2">
    <name type="scientific">Diploptera punctata</name>
    <name type="common">Pacific beetle cockroach</name>
    <dbReference type="NCBI Taxonomy" id="6984"/>
    <lineage>
        <taxon>Eukaryota</taxon>
        <taxon>Metazoa</taxon>
        <taxon>Ecdysozoa</taxon>
        <taxon>Arthropoda</taxon>
        <taxon>Hexapoda</taxon>
        <taxon>Insecta</taxon>
        <taxon>Pterygota</taxon>
        <taxon>Neoptera</taxon>
        <taxon>Polyneoptera</taxon>
        <taxon>Dictyoptera</taxon>
        <taxon>Blattodea</taxon>
        <taxon>Blaberoidea</taxon>
        <taxon>Blaberidae</taxon>
        <taxon>Diplopterinae</taxon>
        <taxon>Diploptera</taxon>
    </lineage>
</organism>
<dbReference type="EMBL" id="JASPKZ010002713">
    <property type="protein sequence ID" value="KAJ9594827.1"/>
    <property type="molecule type" value="Genomic_DNA"/>
</dbReference>
<sequence>YIVRKFRPSRLPVTKLASVTRYLSLSPEKVVGLLRNTFPGMDSFGREVKPKTCLISDNFHAPRNLHNVIKESDRKAWIIRSVATQITASPGGLVVIDPPLIPRFLSSNPARIHEIFEGVKLLSIASFEREVKPLIVTAIRFRRLYFPSERSLRPLTDLNPRTSEPKGATDSYLDWFCFIRFPVSGMLTQLSVNFITDHLDFWTFFNIRQFL</sequence>
<reference evidence="1" key="2">
    <citation type="submission" date="2023-05" db="EMBL/GenBank/DDBJ databases">
        <authorList>
            <person name="Fouks B."/>
        </authorList>
    </citation>
    <scope>NUCLEOTIDE SEQUENCE</scope>
    <source>
        <strain evidence="1">Stay&amp;Tobe</strain>
        <tissue evidence="1">Testes</tissue>
    </source>
</reference>
<evidence type="ECO:0000313" key="2">
    <source>
        <dbReference type="Proteomes" id="UP001233999"/>
    </source>
</evidence>
<dbReference type="Proteomes" id="UP001233999">
    <property type="component" value="Unassembled WGS sequence"/>
</dbReference>
<protein>
    <submittedName>
        <fullName evidence="1">Uncharacterized protein</fullName>
    </submittedName>
</protein>
<keyword evidence="2" id="KW-1185">Reference proteome</keyword>